<comment type="function">
    <text evidence="2">Catalyzes the removal of elemental sulfur atoms from cysteine to produce alanine. Seems to participate in the biosynthesis of the nitrogenase metalloclusters by providing the inorganic sulfur required for the Fe-S core formation.</text>
</comment>
<evidence type="ECO:0000256" key="3">
    <source>
        <dbReference type="ARBA" id="ARBA00006490"/>
    </source>
</evidence>
<evidence type="ECO:0000256" key="7">
    <source>
        <dbReference type="ARBA" id="ARBA00022898"/>
    </source>
</evidence>
<dbReference type="SUPFAM" id="SSF53383">
    <property type="entry name" value="PLP-dependent transferases"/>
    <property type="match status" value="1"/>
</dbReference>
<dbReference type="GO" id="GO:0031071">
    <property type="term" value="F:cysteine desulfurase activity"/>
    <property type="evidence" value="ECO:0007669"/>
    <property type="project" value="UniProtKB-EC"/>
</dbReference>
<keyword evidence="8" id="KW-0408">Iron</keyword>
<evidence type="ECO:0000256" key="6">
    <source>
        <dbReference type="ARBA" id="ARBA00022723"/>
    </source>
</evidence>
<name>A0A831TXU3_GEOME</name>
<evidence type="ECO:0000259" key="11">
    <source>
        <dbReference type="Pfam" id="PF00266"/>
    </source>
</evidence>
<evidence type="ECO:0000256" key="9">
    <source>
        <dbReference type="ARBA" id="ARBA00023014"/>
    </source>
</evidence>
<dbReference type="EC" id="2.8.1.7" evidence="4"/>
<keyword evidence="5 12" id="KW-0808">Transferase</keyword>
<keyword evidence="9" id="KW-0411">Iron-sulfur</keyword>
<evidence type="ECO:0000313" key="12">
    <source>
        <dbReference type="EMBL" id="HEN41626.1"/>
    </source>
</evidence>
<evidence type="ECO:0000256" key="2">
    <source>
        <dbReference type="ARBA" id="ARBA00003120"/>
    </source>
</evidence>
<dbReference type="GO" id="GO:0008483">
    <property type="term" value="F:transaminase activity"/>
    <property type="evidence" value="ECO:0007669"/>
    <property type="project" value="UniProtKB-KW"/>
</dbReference>
<dbReference type="PANTHER" id="PTHR11601:SF34">
    <property type="entry name" value="CYSTEINE DESULFURASE"/>
    <property type="match status" value="1"/>
</dbReference>
<evidence type="ECO:0000256" key="1">
    <source>
        <dbReference type="ARBA" id="ARBA00001933"/>
    </source>
</evidence>
<dbReference type="InterPro" id="IPR016454">
    <property type="entry name" value="Cysteine_dSase"/>
</dbReference>
<evidence type="ECO:0000256" key="5">
    <source>
        <dbReference type="ARBA" id="ARBA00022679"/>
    </source>
</evidence>
<comment type="cofactor">
    <cofactor evidence="1">
        <name>pyridoxal 5'-phosphate</name>
        <dbReference type="ChEBI" id="CHEBI:597326"/>
    </cofactor>
</comment>
<sequence length="379" mass="39783">MIYLDHNATTPVHPDVVEALLPFLQGKFGNPSSIHWAGRAVKGAVEEAREQVAALAGCEPAEVVFTSTGTEADNMAIKGAASALGGGGNHIVTTQVEHPAVANCCLYLESLGFEVTRVPVDRDGLLDLERLEAAVTDRTILISAMAANNETGVLFPVREIGEIAARRRVPFHCDGVQAAGKVPLSVRDDGISFLSLSGHKLYAPKGIGALVVRRGVKCQPLIHGGSQERNRRGGTENVAGIVAFGRACAIAKETMNDEMGRLKGLRDRLEAGILARISGARVNGHRELRLPTTANITIPGVEADSLLMALDLEGIAASSGSACSSGTLKLSPVLAAMGRTPGEARGSVRFSLGRGNTDQEIDRVLAVLPAIVARLRGES</sequence>
<dbReference type="EMBL" id="DSOV01000016">
    <property type="protein sequence ID" value="HEN41626.1"/>
    <property type="molecule type" value="Genomic_DNA"/>
</dbReference>
<keyword evidence="7" id="KW-0663">Pyridoxal phosphate</keyword>
<dbReference type="InterPro" id="IPR015421">
    <property type="entry name" value="PyrdxlP-dep_Trfase_major"/>
</dbReference>
<dbReference type="Gene3D" id="3.90.1150.10">
    <property type="entry name" value="Aspartate Aminotransferase, domain 1"/>
    <property type="match status" value="1"/>
</dbReference>
<organism evidence="12">
    <name type="scientific">Geobacter metallireducens</name>
    <dbReference type="NCBI Taxonomy" id="28232"/>
    <lineage>
        <taxon>Bacteria</taxon>
        <taxon>Pseudomonadati</taxon>
        <taxon>Thermodesulfobacteriota</taxon>
        <taxon>Desulfuromonadia</taxon>
        <taxon>Geobacterales</taxon>
        <taxon>Geobacteraceae</taxon>
        <taxon>Geobacter</taxon>
    </lineage>
</organism>
<dbReference type="Pfam" id="PF00266">
    <property type="entry name" value="Aminotran_5"/>
    <property type="match status" value="1"/>
</dbReference>
<feature type="domain" description="Aminotransferase class V" evidence="11">
    <location>
        <begin position="2"/>
        <end position="364"/>
    </location>
</feature>
<evidence type="ECO:0000256" key="10">
    <source>
        <dbReference type="ARBA" id="ARBA00050776"/>
    </source>
</evidence>
<comment type="caution">
    <text evidence="12">The sequence shown here is derived from an EMBL/GenBank/DDBJ whole genome shotgun (WGS) entry which is preliminary data.</text>
</comment>
<comment type="similarity">
    <text evidence="3">Belongs to the class-V pyridoxal-phosphate-dependent aminotransferase family. NifS/IscS subfamily.</text>
</comment>
<dbReference type="InterPro" id="IPR015422">
    <property type="entry name" value="PyrdxlP-dep_Trfase_small"/>
</dbReference>
<dbReference type="PIRSF" id="PIRSF005572">
    <property type="entry name" value="NifS"/>
    <property type="match status" value="1"/>
</dbReference>
<dbReference type="GO" id="GO:0051536">
    <property type="term" value="F:iron-sulfur cluster binding"/>
    <property type="evidence" value="ECO:0007669"/>
    <property type="project" value="UniProtKB-KW"/>
</dbReference>
<dbReference type="FunFam" id="3.40.640.10:FF:000084">
    <property type="entry name" value="IscS-like cysteine desulfurase"/>
    <property type="match status" value="1"/>
</dbReference>
<evidence type="ECO:0000256" key="4">
    <source>
        <dbReference type="ARBA" id="ARBA00012239"/>
    </source>
</evidence>
<dbReference type="InterPro" id="IPR000192">
    <property type="entry name" value="Aminotrans_V_dom"/>
</dbReference>
<accession>A0A831TXU3</accession>
<dbReference type="InterPro" id="IPR015424">
    <property type="entry name" value="PyrdxlP-dep_Trfase"/>
</dbReference>
<evidence type="ECO:0000256" key="8">
    <source>
        <dbReference type="ARBA" id="ARBA00023004"/>
    </source>
</evidence>
<dbReference type="GO" id="GO:0046872">
    <property type="term" value="F:metal ion binding"/>
    <property type="evidence" value="ECO:0007669"/>
    <property type="project" value="UniProtKB-KW"/>
</dbReference>
<proteinExistence type="inferred from homology"/>
<gene>
    <name evidence="12" type="ORF">ENQ87_04490</name>
</gene>
<keyword evidence="12" id="KW-0032">Aminotransferase</keyword>
<dbReference type="PANTHER" id="PTHR11601">
    <property type="entry name" value="CYSTEINE DESULFURYLASE FAMILY MEMBER"/>
    <property type="match status" value="1"/>
</dbReference>
<dbReference type="Gene3D" id="1.10.260.50">
    <property type="match status" value="1"/>
</dbReference>
<comment type="catalytic activity">
    <reaction evidence="10">
        <text>(sulfur carrier)-H + L-cysteine = (sulfur carrier)-SH + L-alanine</text>
        <dbReference type="Rhea" id="RHEA:43892"/>
        <dbReference type="Rhea" id="RHEA-COMP:14737"/>
        <dbReference type="Rhea" id="RHEA-COMP:14739"/>
        <dbReference type="ChEBI" id="CHEBI:29917"/>
        <dbReference type="ChEBI" id="CHEBI:35235"/>
        <dbReference type="ChEBI" id="CHEBI:57972"/>
        <dbReference type="ChEBI" id="CHEBI:64428"/>
        <dbReference type="EC" id="2.8.1.7"/>
    </reaction>
</comment>
<protein>
    <recommendedName>
        <fullName evidence="4">cysteine desulfurase</fullName>
        <ecNumber evidence="4">2.8.1.7</ecNumber>
    </recommendedName>
</protein>
<keyword evidence="6" id="KW-0479">Metal-binding</keyword>
<dbReference type="Gene3D" id="3.40.640.10">
    <property type="entry name" value="Type I PLP-dependent aspartate aminotransferase-like (Major domain)"/>
    <property type="match status" value="1"/>
</dbReference>
<reference evidence="12" key="1">
    <citation type="journal article" date="2020" name="mSystems">
        <title>Genome- and Community-Level Interaction Insights into Carbon Utilization and Element Cycling Functions of Hydrothermarchaeota in Hydrothermal Sediment.</title>
        <authorList>
            <person name="Zhou Z."/>
            <person name="Liu Y."/>
            <person name="Xu W."/>
            <person name="Pan J."/>
            <person name="Luo Z.H."/>
            <person name="Li M."/>
        </authorList>
    </citation>
    <scope>NUCLEOTIDE SEQUENCE [LARGE SCALE GENOMIC DNA]</scope>
    <source>
        <strain evidence="12">SpSt-349</strain>
    </source>
</reference>
<dbReference type="AlphaFoldDB" id="A0A831TXU3"/>